<accession>A0A1G7LYE2</accession>
<proteinExistence type="predicted"/>
<gene>
    <name evidence="1" type="ORF">SAMN05216553_1027</name>
</gene>
<evidence type="ECO:0000313" key="1">
    <source>
        <dbReference type="EMBL" id="SDF54463.1"/>
    </source>
</evidence>
<reference evidence="2" key="1">
    <citation type="submission" date="2016-10" db="EMBL/GenBank/DDBJ databases">
        <authorList>
            <person name="Varghese N."/>
            <person name="Submissions S."/>
        </authorList>
    </citation>
    <scope>NUCLEOTIDE SEQUENCE [LARGE SCALE GENOMIC DNA]</scope>
    <source>
        <strain evidence="2">CGMCC 4.3506</strain>
    </source>
</reference>
<dbReference type="STRING" id="200378.SAMN05216553_1027"/>
<sequence>MARAAAVRPEDRPAVIDHLQALTGYARHHAIMGNFALTWADPDLEGIAQLRLVIDGLRTDHRDPLPDDQPPAQA</sequence>
<protein>
    <submittedName>
        <fullName evidence="1">Uncharacterized protein</fullName>
    </submittedName>
</protein>
<name>A0A1G7LYE2_9PSEU</name>
<organism evidence="1 2">
    <name type="scientific">Lentzea fradiae</name>
    <dbReference type="NCBI Taxonomy" id="200378"/>
    <lineage>
        <taxon>Bacteria</taxon>
        <taxon>Bacillati</taxon>
        <taxon>Actinomycetota</taxon>
        <taxon>Actinomycetes</taxon>
        <taxon>Pseudonocardiales</taxon>
        <taxon>Pseudonocardiaceae</taxon>
        <taxon>Lentzea</taxon>
    </lineage>
</organism>
<dbReference type="Proteomes" id="UP000199623">
    <property type="component" value="Unassembled WGS sequence"/>
</dbReference>
<keyword evidence="2" id="KW-1185">Reference proteome</keyword>
<dbReference type="EMBL" id="FNCC01000002">
    <property type="protein sequence ID" value="SDF54463.1"/>
    <property type="molecule type" value="Genomic_DNA"/>
</dbReference>
<dbReference type="AlphaFoldDB" id="A0A1G7LYE2"/>
<evidence type="ECO:0000313" key="2">
    <source>
        <dbReference type="Proteomes" id="UP000199623"/>
    </source>
</evidence>